<evidence type="ECO:0000256" key="1">
    <source>
        <dbReference type="SAM" id="MobiDB-lite"/>
    </source>
</evidence>
<organism evidence="3 4">
    <name type="scientific">Pyxidicoccus parkwayensis</name>
    <dbReference type="NCBI Taxonomy" id="2813578"/>
    <lineage>
        <taxon>Bacteria</taxon>
        <taxon>Pseudomonadati</taxon>
        <taxon>Myxococcota</taxon>
        <taxon>Myxococcia</taxon>
        <taxon>Myxococcales</taxon>
        <taxon>Cystobacterineae</taxon>
        <taxon>Myxococcaceae</taxon>
        <taxon>Pyxidicoccus</taxon>
    </lineage>
</organism>
<dbReference type="Pfam" id="PF09414">
    <property type="entry name" value="RNA_ligase"/>
    <property type="match status" value="1"/>
</dbReference>
<evidence type="ECO:0000313" key="3">
    <source>
        <dbReference type="EMBL" id="QSQ25657.1"/>
    </source>
</evidence>
<dbReference type="GO" id="GO:0016874">
    <property type="term" value="F:ligase activity"/>
    <property type="evidence" value="ECO:0007669"/>
    <property type="project" value="UniProtKB-KW"/>
</dbReference>
<sequence length="250" mass="27145">MQPRPTPDFRPLGRKAYGSIPHLPGSRTGPADRHLSPALARLCTERTRDARDSVVVLEKLDGSCVAAARVGDSVLALGREGRLAAQSPNESRRLWAAWVAEHSARFLAVLQPGERVVGEWLALAHGTRYALTHEPFVAFDLMRDAERLPWHELTVRLGAGGFVTPGVLHEGGPLSIDAAMTRLQAGGFHGATDPAEGAVWRVERREGAGVRVEFLAKYVRPDKVDGSLLPENTGRPAVWNWRPVSGVPSP</sequence>
<dbReference type="Gene3D" id="3.30.470.30">
    <property type="entry name" value="DNA ligase/mRNA capping enzyme"/>
    <property type="match status" value="1"/>
</dbReference>
<dbReference type="SUPFAM" id="SSF56091">
    <property type="entry name" value="DNA ligase/mRNA capping enzyme, catalytic domain"/>
    <property type="match status" value="1"/>
</dbReference>
<evidence type="ECO:0000259" key="2">
    <source>
        <dbReference type="Pfam" id="PF09414"/>
    </source>
</evidence>
<protein>
    <submittedName>
        <fullName evidence="3">RNA ligase family protein</fullName>
    </submittedName>
</protein>
<evidence type="ECO:0000313" key="4">
    <source>
        <dbReference type="Proteomes" id="UP000662747"/>
    </source>
</evidence>
<keyword evidence="3" id="KW-0436">Ligase</keyword>
<keyword evidence="4" id="KW-1185">Reference proteome</keyword>
<feature type="domain" description="RNA ligase" evidence="2">
    <location>
        <begin position="53"/>
        <end position="219"/>
    </location>
</feature>
<gene>
    <name evidence="3" type="ORF">JY651_12305</name>
</gene>
<dbReference type="InterPro" id="IPR021122">
    <property type="entry name" value="RNA_ligase_dom_REL/Rnl2"/>
</dbReference>
<feature type="region of interest" description="Disordered" evidence="1">
    <location>
        <begin position="1"/>
        <end position="34"/>
    </location>
</feature>
<proteinExistence type="predicted"/>
<dbReference type="EMBL" id="CP071090">
    <property type="protein sequence ID" value="QSQ25657.1"/>
    <property type="molecule type" value="Genomic_DNA"/>
</dbReference>
<name>A0ABX7P594_9BACT</name>
<accession>A0ABX7P594</accession>
<dbReference type="Proteomes" id="UP000662747">
    <property type="component" value="Chromosome"/>
</dbReference>
<dbReference type="RefSeq" id="WP_206727210.1">
    <property type="nucleotide sequence ID" value="NZ_CP071090.1"/>
</dbReference>
<reference evidence="3 4" key="1">
    <citation type="submission" date="2021-02" db="EMBL/GenBank/DDBJ databases">
        <title>De Novo genome assembly of isolated myxobacteria.</title>
        <authorList>
            <person name="Stevens D.C."/>
        </authorList>
    </citation>
    <scope>NUCLEOTIDE SEQUENCE [LARGE SCALE GENOMIC DNA]</scope>
    <source>
        <strain evidence="4">SCPEA02</strain>
    </source>
</reference>